<evidence type="ECO:0000313" key="2">
    <source>
        <dbReference type="EMBL" id="CAL4060484.1"/>
    </source>
</evidence>
<keyword evidence="3" id="KW-1185">Reference proteome</keyword>
<feature type="compositionally biased region" description="Basic and acidic residues" evidence="1">
    <location>
        <begin position="210"/>
        <end position="221"/>
    </location>
</feature>
<dbReference type="EMBL" id="CAXKWB010000374">
    <property type="protein sequence ID" value="CAL4060484.1"/>
    <property type="molecule type" value="Genomic_DNA"/>
</dbReference>
<dbReference type="AlphaFoldDB" id="A0AAV2PKQ2"/>
<protein>
    <submittedName>
        <fullName evidence="2">Uncharacterized protein</fullName>
    </submittedName>
</protein>
<feature type="compositionally biased region" description="Basic and acidic residues" evidence="1">
    <location>
        <begin position="354"/>
        <end position="384"/>
    </location>
</feature>
<feature type="compositionally biased region" description="Basic and acidic residues" evidence="1">
    <location>
        <begin position="186"/>
        <end position="200"/>
    </location>
</feature>
<name>A0AAV2PKQ2_MEGNR</name>
<sequence length="672" mass="77213">MNSCSGKGMQHMLPLPVTHMTTYMDSLKRTREELIDTYPDTDFYWVTPGPVDFRMLNNKEIENKHDHFTTTDTMWKAMISNYNKRLKVINDEIPGNMTINWFTRSCWQNRDNRGKKSDDSIKKVLQGDLAPIKSTGLIDGGGSLTVKGAQAMWMIIRKKINWYRKAQAKEKARTETEKEEDPSGNTEDKNEEGVNGKADEDAQTENDLNDGQKKNMDESTEKTTIIGDSWIQILSEIERWHPDLKKRRIIKAYPDLTLESVIEKVDEVLSEETDTKNVVLSVFQNIISSGLSAENVENEIIPCAFSTVEDLLEKASNIDKYIKKSYPHVKVFWVSPGPVGCYSGVDKEEEEKKEEEKKEEEKKEEEKKQDSKKQENEKEETEKEDKEEDEKEGSDEELEETKDEKTEKEAEHVEEEQKEEDPEVRKLRRACRSCNTIAMILSKRLYFHFKKQVVDWFDIFTSNRSGRTDLCCDPEIEGQILEGKVVKYGYLDEDFVNLSELGGNKLMKLIINTLSGSSRRSCPRSRLSNDNRSPGFNNRRGGGVEGRVDGGRGRGRGSGSGRGQGQGVRGRKDFDMTRRPIDKRLSWDGRGNSQHDPWGQQGGGNWKGQNRRFQGQGQGHGHGQSQSQDMRDIINRERTTNYQRGGGDWGRSSQYVDPWARYEYSGYYNPRY</sequence>
<feature type="region of interest" description="Disordered" evidence="1">
    <location>
        <begin position="169"/>
        <end position="221"/>
    </location>
</feature>
<proteinExistence type="predicted"/>
<accession>A0AAV2PKQ2</accession>
<feature type="compositionally biased region" description="Basic and acidic residues" evidence="1">
    <location>
        <begin position="402"/>
        <end position="411"/>
    </location>
</feature>
<comment type="caution">
    <text evidence="2">The sequence shown here is derived from an EMBL/GenBank/DDBJ whole genome shotgun (WGS) entry which is preliminary data.</text>
</comment>
<feature type="compositionally biased region" description="Basic and acidic residues" evidence="1">
    <location>
        <begin position="570"/>
        <end position="587"/>
    </location>
</feature>
<feature type="compositionally biased region" description="Acidic residues" evidence="1">
    <location>
        <begin position="412"/>
        <end position="422"/>
    </location>
</feature>
<feature type="compositionally biased region" description="Gly residues" evidence="1">
    <location>
        <begin position="556"/>
        <end position="568"/>
    </location>
</feature>
<feature type="compositionally biased region" description="Low complexity" evidence="1">
    <location>
        <begin position="517"/>
        <end position="528"/>
    </location>
</feature>
<evidence type="ECO:0000256" key="1">
    <source>
        <dbReference type="SAM" id="MobiDB-lite"/>
    </source>
</evidence>
<dbReference type="Proteomes" id="UP001497623">
    <property type="component" value="Unassembled WGS sequence"/>
</dbReference>
<feature type="region of interest" description="Disordered" evidence="1">
    <location>
        <begin position="343"/>
        <end position="425"/>
    </location>
</feature>
<reference evidence="2 3" key="1">
    <citation type="submission" date="2024-05" db="EMBL/GenBank/DDBJ databases">
        <authorList>
            <person name="Wallberg A."/>
        </authorList>
    </citation>
    <scope>NUCLEOTIDE SEQUENCE [LARGE SCALE GENOMIC DNA]</scope>
</reference>
<evidence type="ECO:0000313" key="3">
    <source>
        <dbReference type="Proteomes" id="UP001497623"/>
    </source>
</evidence>
<gene>
    <name evidence="2" type="ORF">MNOR_LOCUS1412</name>
</gene>
<feature type="region of interest" description="Disordered" evidence="1">
    <location>
        <begin position="517"/>
        <end position="628"/>
    </location>
</feature>
<organism evidence="2 3">
    <name type="scientific">Meganyctiphanes norvegica</name>
    <name type="common">Northern krill</name>
    <name type="synonym">Thysanopoda norvegica</name>
    <dbReference type="NCBI Taxonomy" id="48144"/>
    <lineage>
        <taxon>Eukaryota</taxon>
        <taxon>Metazoa</taxon>
        <taxon>Ecdysozoa</taxon>
        <taxon>Arthropoda</taxon>
        <taxon>Crustacea</taxon>
        <taxon>Multicrustacea</taxon>
        <taxon>Malacostraca</taxon>
        <taxon>Eumalacostraca</taxon>
        <taxon>Eucarida</taxon>
        <taxon>Euphausiacea</taxon>
        <taxon>Euphausiidae</taxon>
        <taxon>Meganyctiphanes</taxon>
    </lineage>
</organism>
<feature type="compositionally biased region" description="Acidic residues" evidence="1">
    <location>
        <begin position="385"/>
        <end position="401"/>
    </location>
</feature>